<proteinExistence type="predicted"/>
<dbReference type="Gramene" id="Bo2g098740.1">
    <property type="protein sequence ID" value="Bo2g098740.1"/>
    <property type="gene ID" value="Bo2g098740"/>
</dbReference>
<keyword evidence="2" id="KW-1185">Reference proteome</keyword>
<name>A0A0D3AS49_BRAOL</name>
<dbReference type="HOGENOM" id="CLU_2007085_0_0_1"/>
<evidence type="ECO:0000313" key="2">
    <source>
        <dbReference type="Proteomes" id="UP000032141"/>
    </source>
</evidence>
<sequence length="124" mass="13590">MVIDASNSDQTKLQGYPDPTKVIQTSHMLSRVGPLSLAMLKCLFPSGRDSNSGDFTVLGFCPQINHHEATSHGYLNLKSNQRLLFSSMISGTERSAGLLKGGLSEPRSSKFKALTLVMDCLRFR</sequence>
<dbReference type="Proteomes" id="UP000032141">
    <property type="component" value="Chromosome C2"/>
</dbReference>
<dbReference type="OrthoDB" id="10362333at2759"/>
<organism evidence="1 2">
    <name type="scientific">Brassica oleracea var. oleracea</name>
    <dbReference type="NCBI Taxonomy" id="109376"/>
    <lineage>
        <taxon>Eukaryota</taxon>
        <taxon>Viridiplantae</taxon>
        <taxon>Streptophyta</taxon>
        <taxon>Embryophyta</taxon>
        <taxon>Tracheophyta</taxon>
        <taxon>Spermatophyta</taxon>
        <taxon>Magnoliopsida</taxon>
        <taxon>eudicotyledons</taxon>
        <taxon>Gunneridae</taxon>
        <taxon>Pentapetalae</taxon>
        <taxon>rosids</taxon>
        <taxon>malvids</taxon>
        <taxon>Brassicales</taxon>
        <taxon>Brassicaceae</taxon>
        <taxon>Brassiceae</taxon>
        <taxon>Brassica</taxon>
    </lineage>
</organism>
<protein>
    <submittedName>
        <fullName evidence="1">Uncharacterized protein</fullName>
    </submittedName>
</protein>
<reference evidence="1 2" key="1">
    <citation type="journal article" date="2014" name="Genome Biol.">
        <title>Transcriptome and methylome profiling reveals relics of genome dominance in the mesopolyploid Brassica oleracea.</title>
        <authorList>
            <person name="Parkin I.A."/>
            <person name="Koh C."/>
            <person name="Tang H."/>
            <person name="Robinson S.J."/>
            <person name="Kagale S."/>
            <person name="Clarke W.E."/>
            <person name="Town C.D."/>
            <person name="Nixon J."/>
            <person name="Krishnakumar V."/>
            <person name="Bidwell S.L."/>
            <person name="Denoeud F."/>
            <person name="Belcram H."/>
            <person name="Links M.G."/>
            <person name="Just J."/>
            <person name="Clarke C."/>
            <person name="Bender T."/>
            <person name="Huebert T."/>
            <person name="Mason A.S."/>
            <person name="Pires J.C."/>
            <person name="Barker G."/>
            <person name="Moore J."/>
            <person name="Walley P.G."/>
            <person name="Manoli S."/>
            <person name="Batley J."/>
            <person name="Edwards D."/>
            <person name="Nelson M.N."/>
            <person name="Wang X."/>
            <person name="Paterson A.H."/>
            <person name="King G."/>
            <person name="Bancroft I."/>
            <person name="Chalhoub B."/>
            <person name="Sharpe A.G."/>
        </authorList>
    </citation>
    <scope>NUCLEOTIDE SEQUENCE</scope>
    <source>
        <strain evidence="1 2">cv. TO1000</strain>
    </source>
</reference>
<evidence type="ECO:0000313" key="1">
    <source>
        <dbReference type="EnsemblPlants" id="Bo2g098740.1"/>
    </source>
</evidence>
<dbReference type="STRING" id="109376.A0A0D3AS49"/>
<accession>A0A0D3AS49</accession>
<dbReference type="EnsemblPlants" id="Bo2g098740.1">
    <property type="protein sequence ID" value="Bo2g098740.1"/>
    <property type="gene ID" value="Bo2g098740"/>
</dbReference>
<dbReference type="KEGG" id="boe:106322533"/>
<dbReference type="RefSeq" id="XP_013616044.1">
    <property type="nucleotide sequence ID" value="XM_013760590.1"/>
</dbReference>
<reference evidence="1" key="2">
    <citation type="submission" date="2015-03" db="UniProtKB">
        <authorList>
            <consortium name="EnsemblPlants"/>
        </authorList>
    </citation>
    <scope>IDENTIFICATION</scope>
</reference>
<dbReference type="GeneID" id="106322533"/>
<dbReference type="AlphaFoldDB" id="A0A0D3AS49"/>